<dbReference type="InParanoid" id="H6BS41"/>
<dbReference type="GeneID" id="20306911"/>
<gene>
    <name evidence="2" type="ORF">HMPREF1120_02272</name>
</gene>
<dbReference type="EMBL" id="JH226131">
    <property type="protein sequence ID" value="EHY54096.1"/>
    <property type="molecule type" value="Genomic_DNA"/>
</dbReference>
<keyword evidence="3" id="KW-1185">Reference proteome</keyword>
<evidence type="ECO:0000256" key="1">
    <source>
        <dbReference type="SAM" id="MobiDB-lite"/>
    </source>
</evidence>
<organism evidence="2 3">
    <name type="scientific">Exophiala dermatitidis (strain ATCC 34100 / CBS 525.76 / NIH/UT8656)</name>
    <name type="common">Black yeast</name>
    <name type="synonym">Wangiella dermatitidis</name>
    <dbReference type="NCBI Taxonomy" id="858893"/>
    <lineage>
        <taxon>Eukaryota</taxon>
        <taxon>Fungi</taxon>
        <taxon>Dikarya</taxon>
        <taxon>Ascomycota</taxon>
        <taxon>Pezizomycotina</taxon>
        <taxon>Eurotiomycetes</taxon>
        <taxon>Chaetothyriomycetidae</taxon>
        <taxon>Chaetothyriales</taxon>
        <taxon>Herpotrichiellaceae</taxon>
        <taxon>Exophiala</taxon>
    </lineage>
</organism>
<feature type="region of interest" description="Disordered" evidence="1">
    <location>
        <begin position="58"/>
        <end position="100"/>
    </location>
</feature>
<dbReference type="HOGENOM" id="CLU_1427991_0_0_1"/>
<name>H6BS41_EXODN</name>
<sequence length="190" mass="21034">MAHGQQQQGLIGPPCPVNLAGPPQGLTAREAKADLAIILGEKQISPRRQTDMLYQAIHSPAPGTDGRFPNNFPESNVRGAPESESSGSTPASSLASLSPQMRYEERADQITTLLKEMNLVASPKASIFANAPKSQLAHRTDDDKDTEFVRQYIKRWMKDESCPRNVEDTRQLIEDLTVQLHFLGTRFRGH</sequence>
<reference evidence="2" key="1">
    <citation type="submission" date="2011-07" db="EMBL/GenBank/DDBJ databases">
        <title>The Genome Sequence of Exophiala (Wangiella) dermatitidis NIH/UT8656.</title>
        <authorList>
            <consortium name="The Broad Institute Genome Sequencing Platform"/>
            <person name="Cuomo C."/>
            <person name="Wang Z."/>
            <person name="Hunicke-Smith S."/>
            <person name="Szanislo P.J."/>
            <person name="Earl A."/>
            <person name="Young S.K."/>
            <person name="Zeng Q."/>
            <person name="Gargeya S."/>
            <person name="Fitzgerald M."/>
            <person name="Haas B."/>
            <person name="Abouelleil A."/>
            <person name="Alvarado L."/>
            <person name="Arachchi H.M."/>
            <person name="Berlin A."/>
            <person name="Brown A."/>
            <person name="Chapman S.B."/>
            <person name="Chen Z."/>
            <person name="Dunbar C."/>
            <person name="Freedman E."/>
            <person name="Gearin G."/>
            <person name="Gellesch M."/>
            <person name="Goldberg J."/>
            <person name="Griggs A."/>
            <person name="Gujja S."/>
            <person name="Heiman D."/>
            <person name="Howarth C."/>
            <person name="Larson L."/>
            <person name="Lui A."/>
            <person name="MacDonald P.J.P."/>
            <person name="Montmayeur A."/>
            <person name="Murphy C."/>
            <person name="Neiman D."/>
            <person name="Pearson M."/>
            <person name="Priest M."/>
            <person name="Roberts A."/>
            <person name="Saif S."/>
            <person name="Shea T."/>
            <person name="Shenoy N."/>
            <person name="Sisk P."/>
            <person name="Stolte C."/>
            <person name="Sykes S."/>
            <person name="Wortman J."/>
            <person name="Nusbaum C."/>
            <person name="Birren B."/>
        </authorList>
    </citation>
    <scope>NUCLEOTIDE SEQUENCE</scope>
    <source>
        <strain evidence="2">NIH/UT8656</strain>
    </source>
</reference>
<evidence type="ECO:0000313" key="3">
    <source>
        <dbReference type="Proteomes" id="UP000007304"/>
    </source>
</evidence>
<evidence type="ECO:0000313" key="2">
    <source>
        <dbReference type="EMBL" id="EHY54096.1"/>
    </source>
</evidence>
<protein>
    <submittedName>
        <fullName evidence="2">Uncharacterized protein</fullName>
    </submittedName>
</protein>
<dbReference type="VEuPathDB" id="FungiDB:HMPREF1120_02272"/>
<proteinExistence type="predicted"/>
<feature type="region of interest" description="Disordered" evidence="1">
    <location>
        <begin position="1"/>
        <end position="25"/>
    </location>
</feature>
<feature type="compositionally biased region" description="Low complexity" evidence="1">
    <location>
        <begin position="79"/>
        <end position="99"/>
    </location>
</feature>
<dbReference type="AlphaFoldDB" id="H6BS41"/>
<accession>H6BS41</accession>
<dbReference type="Proteomes" id="UP000007304">
    <property type="component" value="Unassembled WGS sequence"/>
</dbReference>
<dbReference type="RefSeq" id="XP_009154557.1">
    <property type="nucleotide sequence ID" value="XM_009156309.1"/>
</dbReference>